<comment type="subcellular location">
    <subcellularLocation>
        <location evidence="1">Cell membrane</location>
        <topology evidence="1">Multi-pass membrane protein</topology>
    </subcellularLocation>
</comment>
<sequence length="609" mass="68246">MLFNVAPAQIENTEAPPLPATSFGFCFRYVTAYLWGILLMAALEAGQAACSILLPYAIKQIMDAVTLAHTLKIDVWTKVESPLWLFGLLNLGIVLFSRASGSILIMLGPTLRLRVRRELFAYLQHHSQRYFLSHFAGSLANRISEVSLGVANVIWTVLFDFWPLIISFSVSLILLIGVNLELALTLGLWIAVYVLISFLLALRCRQYAQKYAAARSMVSGKIVDSVTNIMNAKLFARREYEQTYLGGYLNTEVKIARQTFWFMERIRWFQFIAAMILMLGIIGYALKIWSANAMTVGEFAMAASLSLMLIEQARGLSRRFLEFFEYTGNINDGVSQIIQPHEILDPVNAKNLIVKSGTIKFHKVDFSYVAGKPVFQNLNISIKSGEKVGLVGFSGSGKSSLLNLILRLFEPQSGSILIDQQNIHSVSQESLRNNIAMIPQDPMLFHRTLMENIRYGRLDASDNEVIEASKKAHAHEFIMDTEEGYESLVGERGVKLSGGQRQRIALARAILKNSSILLLDEATSALDSITERLIQESLVYLMRHKTVMVIAHRLSTLSHLDRILVFHQGQIIENGSHAELLRLNGHYAKLWSMQAGGFLPEAADIQVRS</sequence>
<dbReference type="GO" id="GO:0005886">
    <property type="term" value="C:plasma membrane"/>
    <property type="evidence" value="ECO:0007669"/>
    <property type="project" value="UniProtKB-SubCell"/>
</dbReference>
<evidence type="ECO:0000256" key="1">
    <source>
        <dbReference type="ARBA" id="ARBA00004651"/>
    </source>
</evidence>
<keyword evidence="7 8" id="KW-0472">Membrane</keyword>
<evidence type="ECO:0000256" key="4">
    <source>
        <dbReference type="ARBA" id="ARBA00022741"/>
    </source>
</evidence>
<evidence type="ECO:0000256" key="7">
    <source>
        <dbReference type="ARBA" id="ARBA00023136"/>
    </source>
</evidence>
<reference evidence="11 12" key="1">
    <citation type="submission" date="2015-12" db="EMBL/GenBank/DDBJ databases">
        <authorList>
            <person name="Shamseldin A."/>
            <person name="Moawad H."/>
            <person name="Abd El-Rahim W.M."/>
            <person name="Sadowsky M.J."/>
        </authorList>
    </citation>
    <scope>NUCLEOTIDE SEQUENCE [LARGE SCALE GENOMIC DNA]</scope>
    <source>
        <strain evidence="11 12">WF1</strain>
    </source>
</reference>
<dbReference type="InterPro" id="IPR003593">
    <property type="entry name" value="AAA+_ATPase"/>
</dbReference>
<dbReference type="GO" id="GO:0016887">
    <property type="term" value="F:ATP hydrolysis activity"/>
    <property type="evidence" value="ECO:0007669"/>
    <property type="project" value="InterPro"/>
</dbReference>
<feature type="domain" description="ABC transmembrane type-1" evidence="10">
    <location>
        <begin position="38"/>
        <end position="325"/>
    </location>
</feature>
<dbReference type="SUPFAM" id="SSF52540">
    <property type="entry name" value="P-loop containing nucleoside triphosphate hydrolases"/>
    <property type="match status" value="1"/>
</dbReference>
<evidence type="ECO:0000256" key="2">
    <source>
        <dbReference type="ARBA" id="ARBA00022448"/>
    </source>
</evidence>
<dbReference type="InterPro" id="IPR039421">
    <property type="entry name" value="Type_1_exporter"/>
</dbReference>
<dbReference type="EMBL" id="LPUF01000001">
    <property type="protein sequence ID" value="OQK16615.1"/>
    <property type="molecule type" value="Genomic_DNA"/>
</dbReference>
<dbReference type="FunFam" id="3.40.50.300:FF:000287">
    <property type="entry name" value="Multidrug ABC transporter ATP-binding protein"/>
    <property type="match status" value="1"/>
</dbReference>
<gene>
    <name evidence="11" type="ORF">AU255_01545</name>
</gene>
<dbReference type="AlphaFoldDB" id="A0A1V8M4Y1"/>
<feature type="transmembrane region" description="Helical" evidence="8">
    <location>
        <begin position="152"/>
        <end position="176"/>
    </location>
</feature>
<dbReference type="PROSITE" id="PS50929">
    <property type="entry name" value="ABC_TM1F"/>
    <property type="match status" value="1"/>
</dbReference>
<feature type="transmembrane region" description="Helical" evidence="8">
    <location>
        <begin position="268"/>
        <end position="286"/>
    </location>
</feature>
<keyword evidence="6 8" id="KW-1133">Transmembrane helix</keyword>
<evidence type="ECO:0000256" key="6">
    <source>
        <dbReference type="ARBA" id="ARBA00022989"/>
    </source>
</evidence>
<feature type="domain" description="ABC transporter" evidence="9">
    <location>
        <begin position="359"/>
        <end position="593"/>
    </location>
</feature>
<evidence type="ECO:0000256" key="8">
    <source>
        <dbReference type="SAM" id="Phobius"/>
    </source>
</evidence>
<feature type="transmembrane region" description="Helical" evidence="8">
    <location>
        <begin position="83"/>
        <end position="107"/>
    </location>
</feature>
<keyword evidence="3 8" id="KW-0812">Transmembrane</keyword>
<dbReference type="InterPro" id="IPR003439">
    <property type="entry name" value="ABC_transporter-like_ATP-bd"/>
</dbReference>
<dbReference type="GO" id="GO:0015421">
    <property type="term" value="F:ABC-type oligopeptide transporter activity"/>
    <property type="evidence" value="ECO:0007669"/>
    <property type="project" value="TreeGrafter"/>
</dbReference>
<dbReference type="Pfam" id="PF00005">
    <property type="entry name" value="ABC_tran"/>
    <property type="match status" value="1"/>
</dbReference>
<keyword evidence="4" id="KW-0547">Nucleotide-binding</keyword>
<accession>A0A1V8M4Y1</accession>
<keyword evidence="2" id="KW-0813">Transport</keyword>
<dbReference type="Proteomes" id="UP000191980">
    <property type="component" value="Unassembled WGS sequence"/>
</dbReference>
<dbReference type="Gene3D" id="1.20.1560.10">
    <property type="entry name" value="ABC transporter type 1, transmembrane domain"/>
    <property type="match status" value="1"/>
</dbReference>
<dbReference type="PANTHER" id="PTHR43394">
    <property type="entry name" value="ATP-DEPENDENT PERMEASE MDL1, MITOCHONDRIAL"/>
    <property type="match status" value="1"/>
</dbReference>
<evidence type="ECO:0000313" key="11">
    <source>
        <dbReference type="EMBL" id="OQK16615.1"/>
    </source>
</evidence>
<dbReference type="SMART" id="SM00382">
    <property type="entry name" value="AAA"/>
    <property type="match status" value="1"/>
</dbReference>
<dbReference type="STRING" id="1420851.AU255_01545"/>
<protein>
    <submittedName>
        <fullName evidence="11">ABC transporter ATP-binding protein</fullName>
    </submittedName>
</protein>
<dbReference type="PROSITE" id="PS50893">
    <property type="entry name" value="ABC_TRANSPORTER_2"/>
    <property type="match status" value="1"/>
</dbReference>
<dbReference type="InterPro" id="IPR011527">
    <property type="entry name" value="ABC1_TM_dom"/>
</dbReference>
<dbReference type="GO" id="GO:0005524">
    <property type="term" value="F:ATP binding"/>
    <property type="evidence" value="ECO:0007669"/>
    <property type="project" value="UniProtKB-KW"/>
</dbReference>
<evidence type="ECO:0000256" key="5">
    <source>
        <dbReference type="ARBA" id="ARBA00022840"/>
    </source>
</evidence>
<dbReference type="SUPFAM" id="SSF90123">
    <property type="entry name" value="ABC transporter transmembrane region"/>
    <property type="match status" value="1"/>
</dbReference>
<comment type="caution">
    <text evidence="11">The sequence shown here is derived from an EMBL/GenBank/DDBJ whole genome shotgun (WGS) entry which is preliminary data.</text>
</comment>
<feature type="transmembrane region" description="Helical" evidence="8">
    <location>
        <begin position="32"/>
        <end position="58"/>
    </location>
</feature>
<keyword evidence="12" id="KW-1185">Reference proteome</keyword>
<dbReference type="InterPro" id="IPR017871">
    <property type="entry name" value="ABC_transporter-like_CS"/>
</dbReference>
<dbReference type="PROSITE" id="PS00211">
    <property type="entry name" value="ABC_TRANSPORTER_1"/>
    <property type="match status" value="1"/>
</dbReference>
<name>A0A1V8M4Y1_9GAMM</name>
<keyword evidence="5 11" id="KW-0067">ATP-binding</keyword>
<organism evidence="11 12">
    <name type="scientific">Methyloprofundus sedimenti</name>
    <dbReference type="NCBI Taxonomy" id="1420851"/>
    <lineage>
        <taxon>Bacteria</taxon>
        <taxon>Pseudomonadati</taxon>
        <taxon>Pseudomonadota</taxon>
        <taxon>Gammaproteobacteria</taxon>
        <taxon>Methylococcales</taxon>
        <taxon>Methylococcaceae</taxon>
        <taxon>Methyloprofundus</taxon>
    </lineage>
</organism>
<dbReference type="PANTHER" id="PTHR43394:SF1">
    <property type="entry name" value="ATP-BINDING CASSETTE SUB-FAMILY B MEMBER 10, MITOCHONDRIAL"/>
    <property type="match status" value="1"/>
</dbReference>
<evidence type="ECO:0000256" key="3">
    <source>
        <dbReference type="ARBA" id="ARBA00022692"/>
    </source>
</evidence>
<evidence type="ECO:0000259" key="9">
    <source>
        <dbReference type="PROSITE" id="PS50893"/>
    </source>
</evidence>
<evidence type="ECO:0000313" key="12">
    <source>
        <dbReference type="Proteomes" id="UP000191980"/>
    </source>
</evidence>
<feature type="transmembrane region" description="Helical" evidence="8">
    <location>
        <begin position="182"/>
        <end position="202"/>
    </location>
</feature>
<dbReference type="InterPro" id="IPR036640">
    <property type="entry name" value="ABC1_TM_sf"/>
</dbReference>
<proteinExistence type="predicted"/>
<dbReference type="Gene3D" id="3.40.50.300">
    <property type="entry name" value="P-loop containing nucleotide triphosphate hydrolases"/>
    <property type="match status" value="1"/>
</dbReference>
<evidence type="ECO:0000259" key="10">
    <source>
        <dbReference type="PROSITE" id="PS50929"/>
    </source>
</evidence>
<dbReference type="Pfam" id="PF00664">
    <property type="entry name" value="ABC_membrane"/>
    <property type="match status" value="1"/>
</dbReference>
<dbReference type="InterPro" id="IPR027417">
    <property type="entry name" value="P-loop_NTPase"/>
</dbReference>